<dbReference type="KEGG" id="bze:COCCADRAFT_34289"/>
<feature type="region of interest" description="Disordered" evidence="2">
    <location>
        <begin position="20"/>
        <end position="52"/>
    </location>
</feature>
<dbReference type="STRING" id="930089.W6YA84"/>
<evidence type="ECO:0000313" key="5">
    <source>
        <dbReference type="Proteomes" id="UP000053841"/>
    </source>
</evidence>
<dbReference type="eggNOG" id="ENOG502S54P">
    <property type="taxonomic scope" value="Eukaryota"/>
</dbReference>
<dbReference type="OrthoDB" id="5413281at2759"/>
<reference evidence="4 5" key="1">
    <citation type="journal article" date="2013" name="PLoS Genet.">
        <title>Comparative genome structure, secondary metabolite, and effector coding capacity across Cochliobolus pathogens.</title>
        <authorList>
            <person name="Condon B.J."/>
            <person name="Leng Y."/>
            <person name="Wu D."/>
            <person name="Bushley K.E."/>
            <person name="Ohm R.A."/>
            <person name="Otillar R."/>
            <person name="Martin J."/>
            <person name="Schackwitz W."/>
            <person name="Grimwood J."/>
            <person name="MohdZainudin N."/>
            <person name="Xue C."/>
            <person name="Wang R."/>
            <person name="Manning V.A."/>
            <person name="Dhillon B."/>
            <person name="Tu Z.J."/>
            <person name="Steffenson B.J."/>
            <person name="Salamov A."/>
            <person name="Sun H."/>
            <person name="Lowry S."/>
            <person name="LaButti K."/>
            <person name="Han J."/>
            <person name="Copeland A."/>
            <person name="Lindquist E."/>
            <person name="Barry K."/>
            <person name="Schmutz J."/>
            <person name="Baker S.E."/>
            <person name="Ciuffetti L.M."/>
            <person name="Grigoriev I.V."/>
            <person name="Zhong S."/>
            <person name="Turgeon B.G."/>
        </authorList>
    </citation>
    <scope>NUCLEOTIDE SEQUENCE [LARGE SCALE GENOMIC DNA]</scope>
    <source>
        <strain evidence="4 5">26-R-13</strain>
    </source>
</reference>
<evidence type="ECO:0000256" key="1">
    <source>
        <dbReference type="PROSITE-ProRule" id="PRU00325"/>
    </source>
</evidence>
<feature type="domain" description="SWIM-type" evidence="3">
    <location>
        <begin position="205"/>
        <end position="287"/>
    </location>
</feature>
<dbReference type="GO" id="GO:0008270">
    <property type="term" value="F:zinc ion binding"/>
    <property type="evidence" value="ECO:0007669"/>
    <property type="project" value="UniProtKB-KW"/>
</dbReference>
<dbReference type="RefSeq" id="XP_007709381.1">
    <property type="nucleotide sequence ID" value="XM_007711191.1"/>
</dbReference>
<dbReference type="Proteomes" id="UP000053841">
    <property type="component" value="Unassembled WGS sequence"/>
</dbReference>
<evidence type="ECO:0000259" key="3">
    <source>
        <dbReference type="PROSITE" id="PS50966"/>
    </source>
</evidence>
<keyword evidence="1" id="KW-0862">Zinc</keyword>
<dbReference type="AlphaFoldDB" id="W6YA84"/>
<protein>
    <recommendedName>
        <fullName evidence="3">SWIM-type domain-containing protein</fullName>
    </recommendedName>
</protein>
<sequence length="315" mass="34911">MSLPKLPTNRRFLTRLFNSLAAPPAPSSPDAAASLTDDADDKHHPNPLDSVPPAVKKQLLSLQVLFPTEFIPALDVLDRRLVTRFRIRNHPSSPSVHRQDGHHHEDAVMRLGGDDDNDDDDDDNDEEMHMSDDANLKDATCTFTTKHTSLPHEEATSIPVHVTTTTSAYNDKTKSSIYYVQSAQHHRSSRYSSTFSLSSDQPPTYQVRLTTWSCSCPAFTFAAFPATPDSPPSQTHPIPHTNHDKEESDEQNDDTAQNPPWIFGGTTLGDDMPPVCKHLLACLLAEKSNNLFGRFVHEKWVSVPEAAGWAAGWGD</sequence>
<evidence type="ECO:0000256" key="2">
    <source>
        <dbReference type="SAM" id="MobiDB-lite"/>
    </source>
</evidence>
<dbReference type="PROSITE" id="PS50966">
    <property type="entry name" value="ZF_SWIM"/>
    <property type="match status" value="1"/>
</dbReference>
<dbReference type="EMBL" id="KI964563">
    <property type="protein sequence ID" value="EUC36287.1"/>
    <property type="molecule type" value="Genomic_DNA"/>
</dbReference>
<accession>W6YA84</accession>
<feature type="compositionally biased region" description="Basic and acidic residues" evidence="2">
    <location>
        <begin position="127"/>
        <end position="136"/>
    </location>
</feature>
<feature type="compositionally biased region" description="Acidic residues" evidence="2">
    <location>
        <begin position="114"/>
        <end position="126"/>
    </location>
</feature>
<feature type="region of interest" description="Disordered" evidence="2">
    <location>
        <begin position="226"/>
        <end position="260"/>
    </location>
</feature>
<proteinExistence type="predicted"/>
<gene>
    <name evidence="4" type="ORF">COCCADRAFT_34289</name>
</gene>
<keyword evidence="1" id="KW-0863">Zinc-finger</keyword>
<keyword evidence="1" id="KW-0479">Metal-binding</keyword>
<dbReference type="GeneID" id="19147716"/>
<dbReference type="InterPro" id="IPR007527">
    <property type="entry name" value="Znf_SWIM"/>
</dbReference>
<evidence type="ECO:0000313" key="4">
    <source>
        <dbReference type="EMBL" id="EUC36287.1"/>
    </source>
</evidence>
<feature type="region of interest" description="Disordered" evidence="2">
    <location>
        <begin position="107"/>
        <end position="136"/>
    </location>
</feature>
<organism evidence="4 5">
    <name type="scientific">Cochliobolus carbonum (strain 26-R-13)</name>
    <name type="common">Maize leaf spot fungus</name>
    <name type="synonym">Bipolaris zeicola</name>
    <dbReference type="NCBI Taxonomy" id="930089"/>
    <lineage>
        <taxon>Eukaryota</taxon>
        <taxon>Fungi</taxon>
        <taxon>Dikarya</taxon>
        <taxon>Ascomycota</taxon>
        <taxon>Pezizomycotina</taxon>
        <taxon>Dothideomycetes</taxon>
        <taxon>Pleosporomycetidae</taxon>
        <taxon>Pleosporales</taxon>
        <taxon>Pleosporineae</taxon>
        <taxon>Pleosporaceae</taxon>
        <taxon>Bipolaris</taxon>
    </lineage>
</organism>
<name>W6YA84_COCC2</name>
<dbReference type="HOGENOM" id="CLU_045150_0_0_1"/>
<keyword evidence="5" id="KW-1185">Reference proteome</keyword>